<protein>
    <submittedName>
        <fullName evidence="1">Uncharacterized protein</fullName>
    </submittedName>
</protein>
<organism evidence="1 2">
    <name type="scientific">Mythimna separata</name>
    <name type="common">Oriental armyworm</name>
    <name type="synonym">Pseudaletia separata</name>
    <dbReference type="NCBI Taxonomy" id="271217"/>
    <lineage>
        <taxon>Eukaryota</taxon>
        <taxon>Metazoa</taxon>
        <taxon>Ecdysozoa</taxon>
        <taxon>Arthropoda</taxon>
        <taxon>Hexapoda</taxon>
        <taxon>Insecta</taxon>
        <taxon>Pterygota</taxon>
        <taxon>Neoptera</taxon>
        <taxon>Endopterygota</taxon>
        <taxon>Lepidoptera</taxon>
        <taxon>Glossata</taxon>
        <taxon>Ditrysia</taxon>
        <taxon>Noctuoidea</taxon>
        <taxon>Noctuidae</taxon>
        <taxon>Noctuinae</taxon>
        <taxon>Hadenini</taxon>
        <taxon>Mythimna</taxon>
    </lineage>
</organism>
<proteinExistence type="predicted"/>
<dbReference type="Proteomes" id="UP001231518">
    <property type="component" value="Chromosome 29"/>
</dbReference>
<evidence type="ECO:0000313" key="1">
    <source>
        <dbReference type="EMBL" id="KAJ8704578.1"/>
    </source>
</evidence>
<accession>A0AAD7Y6X3</accession>
<name>A0AAD7Y6X3_MYTSE</name>
<evidence type="ECO:0000313" key="2">
    <source>
        <dbReference type="Proteomes" id="UP001231518"/>
    </source>
</evidence>
<dbReference type="EMBL" id="JARGEI010000031">
    <property type="protein sequence ID" value="KAJ8704578.1"/>
    <property type="molecule type" value="Genomic_DNA"/>
</dbReference>
<dbReference type="AlphaFoldDB" id="A0AAD7Y6X3"/>
<gene>
    <name evidence="1" type="ORF">PYW07_011766</name>
</gene>
<reference evidence="1" key="1">
    <citation type="submission" date="2023-03" db="EMBL/GenBank/DDBJ databases">
        <title>Chromosome-level genomes of two armyworms, Mythimna separata and Mythimna loreyi, provide insights into the biosynthesis and reception of sex pheromones.</title>
        <authorList>
            <person name="Zhao H."/>
        </authorList>
    </citation>
    <scope>NUCLEOTIDE SEQUENCE</scope>
    <source>
        <strain evidence="1">BeijingLab</strain>
        <tissue evidence="1">Pupa</tissue>
    </source>
</reference>
<comment type="caution">
    <text evidence="1">The sequence shown here is derived from an EMBL/GenBank/DDBJ whole genome shotgun (WGS) entry which is preliminary data.</text>
</comment>
<keyword evidence="2" id="KW-1185">Reference proteome</keyword>
<sequence>MDIQQINEVVKSQESHYKEIGRIFNNIKKDATSRKTEKYIAERRSRLTEVFTKASANHSLIEDQEILEEHTYMKSDYFGIIKELYKDAMDYLEQCETKLPTCQQPGVQDLEKVRTTSNSSARMKLQLYRINQLRQNLEKAALAIEDDRSSYHYKTLLETLQKQCDKVEEGHFSICEEENVLEHSYFQDEVFENLKTNYDDIIERLYEKLQQHQTIHKSSDTLEHMLEVYLCWTKHRRIFVEVRPVVITHVI</sequence>